<dbReference type="RefSeq" id="WP_344692002.1">
    <property type="nucleotide sequence ID" value="NZ_BAABBF010000002.1"/>
</dbReference>
<sequence length="302" mass="31512">MIRVATIPLQRTLSAGIQQAQQRLADTQLQLNSGKKANDLAGLGIDAGRTLSARSLRSAQDAQSSSAKRLGTTLSLYDANISNIDESAAGLRQKLMTVIGTGQTAGLQGAIEGAFDQFRAALNATDGSNPLFAGAQTDATPFKPQTLSATIGLTPATAFSNDDVRASARIGDGVDMTYGVGARELGSGILSAFQTLAGAGTIGDTLSPGQIDALKTALGQIDSALPQVRAINAENGRKQTEAETLATRGEERSNLLTSLISDAEDADYGEIAMQLTQQQTVLKASYSVFTQLSDLSLTQYLR</sequence>
<dbReference type="InterPro" id="IPR046358">
    <property type="entry name" value="Flagellin_C"/>
</dbReference>
<dbReference type="EMBL" id="BAABBF010000002">
    <property type="protein sequence ID" value="GAA3699335.1"/>
    <property type="molecule type" value="Genomic_DNA"/>
</dbReference>
<keyword evidence="3" id="KW-0975">Bacterial flagellum</keyword>
<dbReference type="PANTHER" id="PTHR42792:SF1">
    <property type="entry name" value="FLAGELLAR HOOK-ASSOCIATED PROTEIN 3"/>
    <property type="match status" value="1"/>
</dbReference>
<evidence type="ECO:0000256" key="2">
    <source>
        <dbReference type="ARBA" id="ARBA00005709"/>
    </source>
</evidence>
<name>A0ABP7D462_9SPHN</name>
<comment type="subcellular location">
    <subcellularLocation>
        <location evidence="1">Bacterial flagellum</location>
    </subcellularLocation>
</comment>
<organism evidence="5 6">
    <name type="scientific">Sphingomonas cynarae</name>
    <dbReference type="NCBI Taxonomy" id="930197"/>
    <lineage>
        <taxon>Bacteria</taxon>
        <taxon>Pseudomonadati</taxon>
        <taxon>Pseudomonadota</taxon>
        <taxon>Alphaproteobacteria</taxon>
        <taxon>Sphingomonadales</taxon>
        <taxon>Sphingomonadaceae</taxon>
        <taxon>Sphingomonas</taxon>
    </lineage>
</organism>
<dbReference type="PANTHER" id="PTHR42792">
    <property type="entry name" value="FLAGELLIN"/>
    <property type="match status" value="1"/>
</dbReference>
<evidence type="ECO:0000259" key="4">
    <source>
        <dbReference type="Pfam" id="PF00700"/>
    </source>
</evidence>
<evidence type="ECO:0000256" key="1">
    <source>
        <dbReference type="ARBA" id="ARBA00004365"/>
    </source>
</evidence>
<reference evidence="6" key="1">
    <citation type="journal article" date="2019" name="Int. J. Syst. Evol. Microbiol.">
        <title>The Global Catalogue of Microorganisms (GCM) 10K type strain sequencing project: providing services to taxonomists for standard genome sequencing and annotation.</title>
        <authorList>
            <consortium name="The Broad Institute Genomics Platform"/>
            <consortium name="The Broad Institute Genome Sequencing Center for Infectious Disease"/>
            <person name="Wu L."/>
            <person name="Ma J."/>
        </authorList>
    </citation>
    <scope>NUCLEOTIDE SEQUENCE [LARGE SCALE GENOMIC DNA]</scope>
    <source>
        <strain evidence="6">JCM 17498</strain>
    </source>
</reference>
<dbReference type="Gene3D" id="1.20.1330.10">
    <property type="entry name" value="f41 fragment of flagellin, N-terminal domain"/>
    <property type="match status" value="1"/>
</dbReference>
<gene>
    <name evidence="5" type="ORF">GCM10022268_06920</name>
</gene>
<feature type="domain" description="Flagellin C-terminal" evidence="4">
    <location>
        <begin position="219"/>
        <end position="301"/>
    </location>
</feature>
<comment type="similarity">
    <text evidence="2">Belongs to the bacterial flagellin family.</text>
</comment>
<protein>
    <recommendedName>
        <fullName evidence="4">Flagellin C-terminal domain-containing protein</fullName>
    </recommendedName>
</protein>
<evidence type="ECO:0000313" key="6">
    <source>
        <dbReference type="Proteomes" id="UP001500523"/>
    </source>
</evidence>
<accession>A0ABP7D462</accession>
<dbReference type="Pfam" id="PF00700">
    <property type="entry name" value="Flagellin_C"/>
    <property type="match status" value="1"/>
</dbReference>
<keyword evidence="6" id="KW-1185">Reference proteome</keyword>
<evidence type="ECO:0000313" key="5">
    <source>
        <dbReference type="EMBL" id="GAA3699335.1"/>
    </source>
</evidence>
<dbReference type="SUPFAM" id="SSF64518">
    <property type="entry name" value="Phase 1 flagellin"/>
    <property type="match status" value="1"/>
</dbReference>
<evidence type="ECO:0000256" key="3">
    <source>
        <dbReference type="ARBA" id="ARBA00023143"/>
    </source>
</evidence>
<proteinExistence type="inferred from homology"/>
<dbReference type="Proteomes" id="UP001500523">
    <property type="component" value="Unassembled WGS sequence"/>
</dbReference>
<comment type="caution">
    <text evidence="5">The sequence shown here is derived from an EMBL/GenBank/DDBJ whole genome shotgun (WGS) entry which is preliminary data.</text>
</comment>
<dbReference type="InterPro" id="IPR001492">
    <property type="entry name" value="Flagellin"/>
</dbReference>